<reference evidence="11 12" key="1">
    <citation type="submission" date="2016-11" db="EMBL/GenBank/DDBJ databases">
        <authorList>
            <person name="Jaros S."/>
            <person name="Januszkiewicz K."/>
            <person name="Wedrychowicz H."/>
        </authorList>
    </citation>
    <scope>NUCLEOTIDE SEQUENCE [LARGE SCALE GENOMIC DNA]</scope>
    <source>
        <strain evidence="11 12">DSM 44666</strain>
    </source>
</reference>
<dbReference type="GO" id="GO:0046872">
    <property type="term" value="F:metal ion binding"/>
    <property type="evidence" value="ECO:0007669"/>
    <property type="project" value="UniProtKB-KW"/>
</dbReference>
<dbReference type="InterPro" id="IPR002934">
    <property type="entry name" value="Polymerase_NTP_transf_dom"/>
</dbReference>
<keyword evidence="7" id="KW-0067">ATP-binding</keyword>
<evidence type="ECO:0000259" key="10">
    <source>
        <dbReference type="Pfam" id="PF01909"/>
    </source>
</evidence>
<feature type="domain" description="Polymerase nucleotidyl transferase" evidence="10">
    <location>
        <begin position="10"/>
        <end position="94"/>
    </location>
</feature>
<evidence type="ECO:0000256" key="7">
    <source>
        <dbReference type="ARBA" id="ARBA00022840"/>
    </source>
</evidence>
<dbReference type="Proteomes" id="UP000184476">
    <property type="component" value="Unassembled WGS sequence"/>
</dbReference>
<organism evidence="11 12">
    <name type="scientific">Seinonella peptonophila</name>
    <dbReference type="NCBI Taxonomy" id="112248"/>
    <lineage>
        <taxon>Bacteria</taxon>
        <taxon>Bacillati</taxon>
        <taxon>Bacillota</taxon>
        <taxon>Bacilli</taxon>
        <taxon>Bacillales</taxon>
        <taxon>Thermoactinomycetaceae</taxon>
        <taxon>Seinonella</taxon>
    </lineage>
</organism>
<sequence>MLVNNLNDSLKKMKLFLRDSYGVKKIGYFGSYVRGEQTEKSDIDLLVEFSKPIGLRFVELKEHLERELGKNVDLVTTKALKPQLREAILNEVIYL</sequence>
<keyword evidence="12" id="KW-1185">Reference proteome</keyword>
<dbReference type="Pfam" id="PF01909">
    <property type="entry name" value="NTP_transf_2"/>
    <property type="match status" value="1"/>
</dbReference>
<comment type="similarity">
    <text evidence="9">Belongs to the MntA antitoxin family.</text>
</comment>
<evidence type="ECO:0000313" key="11">
    <source>
        <dbReference type="EMBL" id="SHF07576.1"/>
    </source>
</evidence>
<proteinExistence type="inferred from homology"/>
<comment type="cofactor">
    <cofactor evidence="1">
        <name>Mg(2+)</name>
        <dbReference type="ChEBI" id="CHEBI:18420"/>
    </cofactor>
</comment>
<evidence type="ECO:0000256" key="8">
    <source>
        <dbReference type="ARBA" id="ARBA00022842"/>
    </source>
</evidence>
<accession>A0A1M4YQG5</accession>
<dbReference type="SUPFAM" id="SSF81301">
    <property type="entry name" value="Nucleotidyltransferase"/>
    <property type="match status" value="1"/>
</dbReference>
<evidence type="ECO:0000256" key="6">
    <source>
        <dbReference type="ARBA" id="ARBA00022741"/>
    </source>
</evidence>
<keyword evidence="6" id="KW-0547">Nucleotide-binding</keyword>
<dbReference type="EMBL" id="FQVL01000007">
    <property type="protein sequence ID" value="SHF07576.1"/>
    <property type="molecule type" value="Genomic_DNA"/>
</dbReference>
<evidence type="ECO:0000256" key="1">
    <source>
        <dbReference type="ARBA" id="ARBA00001946"/>
    </source>
</evidence>
<dbReference type="PANTHER" id="PTHR33571:SF14">
    <property type="entry name" value="PROTEIN ADENYLYLTRANSFERASE MJ0435-RELATED"/>
    <property type="match status" value="1"/>
</dbReference>
<evidence type="ECO:0000256" key="9">
    <source>
        <dbReference type="ARBA" id="ARBA00038276"/>
    </source>
</evidence>
<protein>
    <recommendedName>
        <fullName evidence="10">Polymerase nucleotidyl transferase domain-containing protein</fullName>
    </recommendedName>
</protein>
<dbReference type="CDD" id="cd05403">
    <property type="entry name" value="NT_KNTase_like"/>
    <property type="match status" value="1"/>
</dbReference>
<dbReference type="GO" id="GO:0005524">
    <property type="term" value="F:ATP binding"/>
    <property type="evidence" value="ECO:0007669"/>
    <property type="project" value="UniProtKB-KW"/>
</dbReference>
<evidence type="ECO:0000256" key="2">
    <source>
        <dbReference type="ARBA" id="ARBA00022649"/>
    </source>
</evidence>
<keyword evidence="8" id="KW-0460">Magnesium</keyword>
<dbReference type="GO" id="GO:0016779">
    <property type="term" value="F:nucleotidyltransferase activity"/>
    <property type="evidence" value="ECO:0007669"/>
    <property type="project" value="UniProtKB-KW"/>
</dbReference>
<dbReference type="InterPro" id="IPR043519">
    <property type="entry name" value="NT_sf"/>
</dbReference>
<keyword evidence="4" id="KW-0548">Nucleotidyltransferase</keyword>
<evidence type="ECO:0000256" key="4">
    <source>
        <dbReference type="ARBA" id="ARBA00022695"/>
    </source>
</evidence>
<evidence type="ECO:0000256" key="3">
    <source>
        <dbReference type="ARBA" id="ARBA00022679"/>
    </source>
</evidence>
<dbReference type="PANTHER" id="PTHR33571">
    <property type="entry name" value="SSL8005 PROTEIN"/>
    <property type="match status" value="1"/>
</dbReference>
<keyword evidence="3" id="KW-0808">Transferase</keyword>
<keyword evidence="2" id="KW-1277">Toxin-antitoxin system</keyword>
<dbReference type="RefSeq" id="WP_245815596.1">
    <property type="nucleotide sequence ID" value="NZ_FQVL01000007.1"/>
</dbReference>
<name>A0A1M4YQG5_9BACL</name>
<dbReference type="InterPro" id="IPR052038">
    <property type="entry name" value="Type-VII_TA_antitoxin"/>
</dbReference>
<dbReference type="AlphaFoldDB" id="A0A1M4YQG5"/>
<gene>
    <name evidence="11" type="ORF">SAMN05444392_10769</name>
</gene>
<evidence type="ECO:0000256" key="5">
    <source>
        <dbReference type="ARBA" id="ARBA00022723"/>
    </source>
</evidence>
<keyword evidence="5" id="KW-0479">Metal-binding</keyword>
<dbReference type="Gene3D" id="3.30.460.10">
    <property type="entry name" value="Beta Polymerase, domain 2"/>
    <property type="match status" value="1"/>
</dbReference>
<evidence type="ECO:0000313" key="12">
    <source>
        <dbReference type="Proteomes" id="UP000184476"/>
    </source>
</evidence>